<dbReference type="InterPro" id="IPR023393">
    <property type="entry name" value="START-like_dom_sf"/>
</dbReference>
<proteinExistence type="inferred from homology"/>
<evidence type="ECO:0000313" key="4">
    <source>
        <dbReference type="Proteomes" id="UP000253759"/>
    </source>
</evidence>
<organism evidence="3 4">
    <name type="scientific">Pelagibacterium lacus</name>
    <dbReference type="NCBI Taxonomy" id="2282655"/>
    <lineage>
        <taxon>Bacteria</taxon>
        <taxon>Pseudomonadati</taxon>
        <taxon>Pseudomonadota</taxon>
        <taxon>Alphaproteobacteria</taxon>
        <taxon>Hyphomicrobiales</taxon>
        <taxon>Devosiaceae</taxon>
        <taxon>Pelagibacterium</taxon>
    </lineage>
</organism>
<dbReference type="Pfam" id="PF08327">
    <property type="entry name" value="AHSA1"/>
    <property type="match status" value="1"/>
</dbReference>
<dbReference type="EMBL" id="QQNH01000007">
    <property type="protein sequence ID" value="RDE09185.1"/>
    <property type="molecule type" value="Genomic_DNA"/>
</dbReference>
<feature type="domain" description="Activator of Hsp90 ATPase homologue 1/2-like C-terminal" evidence="2">
    <location>
        <begin position="16"/>
        <end position="144"/>
    </location>
</feature>
<dbReference type="AlphaFoldDB" id="A0A369W5P9"/>
<comment type="caution">
    <text evidence="3">The sequence shown here is derived from an EMBL/GenBank/DDBJ whole genome shotgun (WGS) entry which is preliminary data.</text>
</comment>
<dbReference type="RefSeq" id="WP_114645439.1">
    <property type="nucleotide sequence ID" value="NZ_QQNH01000007.1"/>
</dbReference>
<evidence type="ECO:0000259" key="2">
    <source>
        <dbReference type="Pfam" id="PF08327"/>
    </source>
</evidence>
<reference evidence="4" key="1">
    <citation type="submission" date="2018-07" db="EMBL/GenBank/DDBJ databases">
        <authorList>
            <person name="Liu B.-T."/>
            <person name="Du Z."/>
        </authorList>
    </citation>
    <scope>NUCLEOTIDE SEQUENCE [LARGE SCALE GENOMIC DNA]</scope>
    <source>
        <strain evidence="4">XYN52</strain>
    </source>
</reference>
<dbReference type="OrthoDB" id="9805228at2"/>
<dbReference type="InterPro" id="IPR013538">
    <property type="entry name" value="ASHA1/2-like_C"/>
</dbReference>
<dbReference type="CDD" id="cd07814">
    <property type="entry name" value="SRPBCC_CalC_Aha1-like"/>
    <property type="match status" value="1"/>
</dbReference>
<dbReference type="Gene3D" id="3.30.530.20">
    <property type="match status" value="1"/>
</dbReference>
<gene>
    <name evidence="3" type="ORF">DVH29_06870</name>
</gene>
<protein>
    <submittedName>
        <fullName evidence="3">SRPBCC domain-containing protein</fullName>
    </submittedName>
</protein>
<sequence>MSDATENTITLARTIDAPVEEIFAAWTDPALLEQWQADHVEFEPFEGGSFRLETEDDAQPGRSLVVTGTVVSFEEDHKLVELWHPEGGAPDEDSTLIVTFESLGAARTRLSLVEIAAAHADPQSRIFAMEAWDAALGELADLLE</sequence>
<comment type="similarity">
    <text evidence="1">Belongs to the AHA1 family.</text>
</comment>
<name>A0A369W5P9_9HYPH</name>
<keyword evidence="4" id="KW-1185">Reference proteome</keyword>
<accession>A0A369W5P9</accession>
<evidence type="ECO:0000256" key="1">
    <source>
        <dbReference type="ARBA" id="ARBA00006817"/>
    </source>
</evidence>
<evidence type="ECO:0000313" key="3">
    <source>
        <dbReference type="EMBL" id="RDE09185.1"/>
    </source>
</evidence>
<dbReference type="Proteomes" id="UP000253759">
    <property type="component" value="Unassembled WGS sequence"/>
</dbReference>
<dbReference type="SUPFAM" id="SSF55961">
    <property type="entry name" value="Bet v1-like"/>
    <property type="match status" value="1"/>
</dbReference>